<dbReference type="FunFam" id="3.30.160.60:FF:001289">
    <property type="entry name" value="Zinc finger protein 574"/>
    <property type="match status" value="1"/>
</dbReference>
<feature type="region of interest" description="Disordered" evidence="12">
    <location>
        <begin position="345"/>
        <end position="371"/>
    </location>
</feature>
<keyword evidence="9" id="KW-0539">Nucleus</keyword>
<evidence type="ECO:0000256" key="11">
    <source>
        <dbReference type="PROSITE-ProRule" id="PRU00042"/>
    </source>
</evidence>
<evidence type="ECO:0000256" key="12">
    <source>
        <dbReference type="SAM" id="MobiDB-lite"/>
    </source>
</evidence>
<evidence type="ECO:0000256" key="2">
    <source>
        <dbReference type="ARBA" id="ARBA00022723"/>
    </source>
</evidence>
<protein>
    <recommendedName>
        <fullName evidence="10">Zinc finger protein 865</fullName>
    </recommendedName>
</protein>
<name>A0A8S3TI00_MYTED</name>
<dbReference type="GO" id="GO:0008270">
    <property type="term" value="F:zinc ion binding"/>
    <property type="evidence" value="ECO:0007669"/>
    <property type="project" value="UniProtKB-KW"/>
</dbReference>
<dbReference type="PANTHER" id="PTHR24381:SF455">
    <property type="entry name" value="RB-ASSOCIATED KRAB ZINC FINGER PROTEIN-RELATED"/>
    <property type="match status" value="1"/>
</dbReference>
<dbReference type="EMBL" id="CAJPWZ010001999">
    <property type="protein sequence ID" value="CAG2228606.1"/>
    <property type="molecule type" value="Genomic_DNA"/>
</dbReference>
<accession>A0A8S3TI00</accession>
<feature type="domain" description="C2H2-type" evidence="13">
    <location>
        <begin position="448"/>
        <end position="475"/>
    </location>
</feature>
<keyword evidence="7" id="KW-0238">DNA-binding</keyword>
<dbReference type="SMART" id="SM00355">
    <property type="entry name" value="ZnF_C2H2"/>
    <property type="match status" value="16"/>
</dbReference>
<evidence type="ECO:0000256" key="6">
    <source>
        <dbReference type="ARBA" id="ARBA00023015"/>
    </source>
</evidence>
<keyword evidence="3" id="KW-0677">Repeat</keyword>
<evidence type="ECO:0000313" key="14">
    <source>
        <dbReference type="EMBL" id="CAG2228606.1"/>
    </source>
</evidence>
<dbReference type="InterPro" id="IPR036236">
    <property type="entry name" value="Znf_C2H2_sf"/>
</dbReference>
<feature type="compositionally biased region" description="Basic and acidic residues" evidence="12">
    <location>
        <begin position="51"/>
        <end position="63"/>
    </location>
</feature>
<evidence type="ECO:0000256" key="1">
    <source>
        <dbReference type="ARBA" id="ARBA00004123"/>
    </source>
</evidence>
<dbReference type="FunFam" id="3.30.160.60:FF:000145">
    <property type="entry name" value="Zinc finger protein 574"/>
    <property type="match status" value="1"/>
</dbReference>
<feature type="domain" description="C2H2-type" evidence="13">
    <location>
        <begin position="678"/>
        <end position="705"/>
    </location>
</feature>
<dbReference type="GO" id="GO:0005634">
    <property type="term" value="C:nucleus"/>
    <property type="evidence" value="ECO:0007669"/>
    <property type="project" value="UniProtKB-SubCell"/>
</dbReference>
<keyword evidence="4 11" id="KW-0863">Zinc-finger</keyword>
<feature type="compositionally biased region" description="Acidic residues" evidence="12">
    <location>
        <begin position="353"/>
        <end position="363"/>
    </location>
</feature>
<feature type="domain" description="C2H2-type" evidence="13">
    <location>
        <begin position="515"/>
        <end position="542"/>
    </location>
</feature>
<keyword evidence="6" id="KW-0805">Transcription regulation</keyword>
<feature type="domain" description="C2H2-type" evidence="13">
    <location>
        <begin position="21"/>
        <end position="44"/>
    </location>
</feature>
<keyword evidence="15" id="KW-1185">Reference proteome</keyword>
<evidence type="ECO:0000256" key="10">
    <source>
        <dbReference type="ARBA" id="ARBA00068876"/>
    </source>
</evidence>
<feature type="domain" description="C2H2-type" evidence="13">
    <location>
        <begin position="849"/>
        <end position="876"/>
    </location>
</feature>
<dbReference type="PROSITE" id="PS00028">
    <property type="entry name" value="ZINC_FINGER_C2H2_1"/>
    <property type="match status" value="14"/>
</dbReference>
<evidence type="ECO:0000256" key="3">
    <source>
        <dbReference type="ARBA" id="ARBA00022737"/>
    </source>
</evidence>
<dbReference type="GO" id="GO:0000981">
    <property type="term" value="F:DNA-binding transcription factor activity, RNA polymerase II-specific"/>
    <property type="evidence" value="ECO:0007669"/>
    <property type="project" value="TreeGrafter"/>
</dbReference>
<dbReference type="SUPFAM" id="SSF57667">
    <property type="entry name" value="beta-beta-alpha zinc fingers"/>
    <property type="match status" value="8"/>
</dbReference>
<feature type="domain" description="C2H2-type" evidence="13">
    <location>
        <begin position="543"/>
        <end position="570"/>
    </location>
</feature>
<dbReference type="FunFam" id="3.30.160.60:FF:000045">
    <property type="entry name" value="ZFP69 zinc finger protein B"/>
    <property type="match status" value="1"/>
</dbReference>
<feature type="domain" description="C2H2-type" evidence="13">
    <location>
        <begin position="645"/>
        <end position="673"/>
    </location>
</feature>
<dbReference type="FunFam" id="3.30.160.60:FF:000358">
    <property type="entry name" value="zinc finger protein 24"/>
    <property type="match status" value="1"/>
</dbReference>
<comment type="subcellular location">
    <subcellularLocation>
        <location evidence="1">Nucleus</location>
    </subcellularLocation>
</comment>
<evidence type="ECO:0000256" key="5">
    <source>
        <dbReference type="ARBA" id="ARBA00022833"/>
    </source>
</evidence>
<feature type="domain" description="C2H2-type" evidence="13">
    <location>
        <begin position="420"/>
        <end position="447"/>
    </location>
</feature>
<comment type="caution">
    <text evidence="14">The sequence shown here is derived from an EMBL/GenBank/DDBJ whole genome shotgun (WGS) entry which is preliminary data.</text>
</comment>
<keyword evidence="2" id="KW-0479">Metal-binding</keyword>
<dbReference type="Proteomes" id="UP000683360">
    <property type="component" value="Unassembled WGS sequence"/>
</dbReference>
<organism evidence="14 15">
    <name type="scientific">Mytilus edulis</name>
    <name type="common">Blue mussel</name>
    <dbReference type="NCBI Taxonomy" id="6550"/>
    <lineage>
        <taxon>Eukaryota</taxon>
        <taxon>Metazoa</taxon>
        <taxon>Spiralia</taxon>
        <taxon>Lophotrochozoa</taxon>
        <taxon>Mollusca</taxon>
        <taxon>Bivalvia</taxon>
        <taxon>Autobranchia</taxon>
        <taxon>Pteriomorphia</taxon>
        <taxon>Mytilida</taxon>
        <taxon>Mytiloidea</taxon>
        <taxon>Mytilidae</taxon>
        <taxon>Mytilinae</taxon>
        <taxon>Mytilus</taxon>
    </lineage>
</organism>
<feature type="domain" description="C2H2-type" evidence="13">
    <location>
        <begin position="706"/>
        <end position="733"/>
    </location>
</feature>
<proteinExistence type="predicted"/>
<feature type="compositionally biased region" description="Basic and acidic residues" evidence="12">
    <location>
        <begin position="103"/>
        <end position="116"/>
    </location>
</feature>
<feature type="domain" description="C2H2-type" evidence="13">
    <location>
        <begin position="487"/>
        <end position="514"/>
    </location>
</feature>
<reference evidence="14" key="1">
    <citation type="submission" date="2021-03" db="EMBL/GenBank/DDBJ databases">
        <authorList>
            <person name="Bekaert M."/>
        </authorList>
    </citation>
    <scope>NUCLEOTIDE SEQUENCE</scope>
</reference>
<gene>
    <name evidence="14" type="ORF">MEDL_41549</name>
</gene>
<keyword evidence="5" id="KW-0862">Zinc</keyword>
<dbReference type="PANTHER" id="PTHR24381">
    <property type="entry name" value="ZINC FINGER PROTEIN"/>
    <property type="match status" value="1"/>
</dbReference>
<keyword evidence="8" id="KW-0804">Transcription</keyword>
<feature type="compositionally biased region" description="Acidic residues" evidence="12">
    <location>
        <begin position="319"/>
        <end position="328"/>
    </location>
</feature>
<dbReference type="InterPro" id="IPR013087">
    <property type="entry name" value="Znf_C2H2_type"/>
</dbReference>
<feature type="domain" description="C2H2-type" evidence="13">
    <location>
        <begin position="734"/>
        <end position="761"/>
    </location>
</feature>
<sequence length="957" mass="109584">MSVQNSYLLKYTRRSPKIDKHACPVCKKIFSLPAILSKHLKTQHDLHMLSSKTDTKLETKDVQSPKSLPGRRPQRSAGKPIDVIESEEKKSKKGQKVNGEKNVGSDEVDKTKENKSEMSAGGDGQRKRGRPRKSLATNVESSENKVSKPVNNVPTDMKEARKKLFAERKVNTIIEKKGVKQTPGSVKNKKSVQKKIHEQSADSVSDSQTDTDERGRPRRNRREKRAWSPSNDNSIILEASIKQEPIDYEDMEEENMQIMPNVKKEIEIAVYEEMSKSSVSTKVGLNKPAKICKVEVSDLEPGETVGPVTIDEGVTGSLTEEDTPETPEDMDITTEVVHVGEVNTPATKAIYNEESEDDDDLDEDYKPNDRDEDIDIIKPAVKRGRKKVGRTYPCGDCQKVFTKPSHLLRHQVKHTGERPFPCDVCGKGFVSKSNMEKHRVLHSGVKAKICDECGKAFALSSYLVRHKMLHEKERNEKMGIFPEPEHHLCSQCGKVFSKRLYLQKHMERHVKGKCYECRICGKKFSQRMNRINHEFLHTKTKDYECHVCHKKFALKCYLKIHVQRHQNTPIPKPGKKQRENIGLKPFKCLQCGKCYSSVKYLNAHERLHSNPKKFVCETCGRNFHQKINLQRHILTHTDPATSRNHECKTCGKKYSRDIYLSHHIKENHTAEGLAKPRHHCSYCDKKFTKPCLLRIHERTHTKEKPFVCSTCGKGFAQEGYMKIHEEIHSSIKKHECTFCGKSFALLYYLTRHLARHEQVKSIPCDQCSKMFATQKALHDHMRMHTGDMPYQCDLCQKCFPRLNSLQRHRKLNACQIKPNVYYTKQVMPTVKTVESLDELMDKREFSCLYICSICRQVFTSQTKLDAHAVEHEGDMIAEVITEEHVEQEHISAENIPVSKEEETIIAEVVNVEESILGGEEITTEETIVDADWLNRLFSNAHVESGTDGKIIIVVNRD</sequence>
<dbReference type="OrthoDB" id="9531400at2759"/>
<dbReference type="AlphaFoldDB" id="A0A8S3TI00"/>
<feature type="domain" description="C2H2-type" evidence="13">
    <location>
        <begin position="614"/>
        <end position="641"/>
    </location>
</feature>
<evidence type="ECO:0000259" key="13">
    <source>
        <dbReference type="PROSITE" id="PS50157"/>
    </source>
</evidence>
<feature type="region of interest" description="Disordered" evidence="12">
    <location>
        <begin position="51"/>
        <end position="245"/>
    </location>
</feature>
<evidence type="ECO:0000256" key="8">
    <source>
        <dbReference type="ARBA" id="ARBA00023163"/>
    </source>
</evidence>
<feature type="domain" description="C2H2-type" evidence="13">
    <location>
        <begin position="586"/>
        <end position="613"/>
    </location>
</feature>
<dbReference type="Pfam" id="PF00096">
    <property type="entry name" value="zf-C2H2"/>
    <property type="match status" value="9"/>
</dbReference>
<dbReference type="FunFam" id="3.30.160.60:FF:000706">
    <property type="entry name" value="Zinc finger protein"/>
    <property type="match status" value="1"/>
</dbReference>
<feature type="domain" description="C2H2-type" evidence="13">
    <location>
        <begin position="762"/>
        <end position="789"/>
    </location>
</feature>
<evidence type="ECO:0000256" key="9">
    <source>
        <dbReference type="ARBA" id="ARBA00023242"/>
    </source>
</evidence>
<dbReference type="GO" id="GO:0000977">
    <property type="term" value="F:RNA polymerase II transcription regulatory region sequence-specific DNA binding"/>
    <property type="evidence" value="ECO:0007669"/>
    <property type="project" value="TreeGrafter"/>
</dbReference>
<evidence type="ECO:0000256" key="7">
    <source>
        <dbReference type="ARBA" id="ARBA00023125"/>
    </source>
</evidence>
<evidence type="ECO:0000256" key="4">
    <source>
        <dbReference type="ARBA" id="ARBA00022771"/>
    </source>
</evidence>
<feature type="domain" description="C2H2-type" evidence="13">
    <location>
        <begin position="790"/>
        <end position="818"/>
    </location>
</feature>
<dbReference type="PROSITE" id="PS50157">
    <property type="entry name" value="ZINC_FINGER_C2H2_2"/>
    <property type="match status" value="16"/>
</dbReference>
<dbReference type="Gene3D" id="3.30.160.60">
    <property type="entry name" value="Classic Zinc Finger"/>
    <property type="match status" value="12"/>
</dbReference>
<feature type="domain" description="C2H2-type" evidence="13">
    <location>
        <begin position="392"/>
        <end position="419"/>
    </location>
</feature>
<evidence type="ECO:0000313" key="15">
    <source>
        <dbReference type="Proteomes" id="UP000683360"/>
    </source>
</evidence>
<feature type="region of interest" description="Disordered" evidence="12">
    <location>
        <begin position="303"/>
        <end position="328"/>
    </location>
</feature>
<feature type="compositionally biased region" description="Basic and acidic residues" evidence="12">
    <location>
        <begin position="156"/>
        <end position="178"/>
    </location>
</feature>
<dbReference type="FunFam" id="3.30.160.60:FF:000100">
    <property type="entry name" value="Zinc finger 45-like"/>
    <property type="match status" value="1"/>
</dbReference>
<dbReference type="FunFam" id="3.30.160.60:FF:000446">
    <property type="entry name" value="Zinc finger protein"/>
    <property type="match status" value="1"/>
</dbReference>